<comment type="caution">
    <text evidence="1">The sequence shown here is derived from an EMBL/GenBank/DDBJ whole genome shotgun (WGS) entry which is preliminary data.</text>
</comment>
<proteinExistence type="predicted"/>
<sequence length="226" mass="24565">MMVEVTSVRESVGRRRRVLQVLRASPEPMSIAAIAEVLRVHPNTVRFHLDILLGDGQVERVEPGRKGPGRPALMFRAVRQMDRGGARHYRMLAEILAEALASERDPRAKALRAGRAWARKTQSAAQPPGGAALGAEEAVDRLVDLLDDLGFAPERRTIDGREQVGLRHCPFLEIAENGTGIVCPAHLGVMQGVLAAWEAPVSVVSLDAFVQPDLCVAHLTARADAR</sequence>
<organism evidence="1 2">
    <name type="scientific">Mycobacterium servetii</name>
    <dbReference type="NCBI Taxonomy" id="3237418"/>
    <lineage>
        <taxon>Bacteria</taxon>
        <taxon>Bacillati</taxon>
        <taxon>Actinomycetota</taxon>
        <taxon>Actinomycetes</taxon>
        <taxon>Mycobacteriales</taxon>
        <taxon>Mycobacteriaceae</taxon>
        <taxon>Mycobacterium</taxon>
    </lineage>
</organism>
<evidence type="ECO:0000313" key="2">
    <source>
        <dbReference type="Proteomes" id="UP001564760"/>
    </source>
</evidence>
<accession>A0ABV4C423</accession>
<dbReference type="Pfam" id="PF12840">
    <property type="entry name" value="HTH_20"/>
    <property type="match status" value="1"/>
</dbReference>
<gene>
    <name evidence="1" type="ORF">AB8998_19110</name>
</gene>
<dbReference type="InterPro" id="IPR036390">
    <property type="entry name" value="WH_DNA-bd_sf"/>
</dbReference>
<keyword evidence="2" id="KW-1185">Reference proteome</keyword>
<dbReference type="RefSeq" id="WP_369739300.1">
    <property type="nucleotide sequence ID" value="NZ_JBGEDP010000001.1"/>
</dbReference>
<protein>
    <submittedName>
        <fullName evidence="1">Helix-turn-helix transcriptional regulator</fullName>
    </submittedName>
</protein>
<dbReference type="Gene3D" id="1.10.10.10">
    <property type="entry name" value="Winged helix-like DNA-binding domain superfamily/Winged helix DNA-binding domain"/>
    <property type="match status" value="1"/>
</dbReference>
<dbReference type="SUPFAM" id="SSF46785">
    <property type="entry name" value="Winged helix' DNA-binding domain"/>
    <property type="match status" value="1"/>
</dbReference>
<name>A0ABV4C423_9MYCO</name>
<reference evidence="1 2" key="1">
    <citation type="submission" date="2024-08" db="EMBL/GenBank/DDBJ databases">
        <title>Mycobacterium servetensis sp. nov., a novel rapid-growing mycobacterial species recovered from a human patient in Zaragoza, Spain.</title>
        <authorList>
            <person name="Tristancho-Baro A.I."/>
            <person name="Buenestado-Serrano S."/>
            <person name="Garcia De Viedma D."/>
            <person name="Milagro-Beamonte A."/>
            <person name="Burillo N."/>
            <person name="Sanz S."/>
            <person name="Lopez-Calleja A.I."/>
            <person name="Penas-Utrilla D."/>
            <person name="Guardingo M."/>
            <person name="Garcia M.J."/>
            <person name="Vinuelas-Bayon J."/>
        </authorList>
    </citation>
    <scope>NUCLEOTIDE SEQUENCE [LARGE SCALE GENOMIC DNA]</scope>
    <source>
        <strain evidence="2">HUMS_12744610</strain>
    </source>
</reference>
<evidence type="ECO:0000313" key="1">
    <source>
        <dbReference type="EMBL" id="MEY8016953.1"/>
    </source>
</evidence>
<dbReference type="InterPro" id="IPR036388">
    <property type="entry name" value="WH-like_DNA-bd_sf"/>
</dbReference>
<dbReference type="Proteomes" id="UP001564760">
    <property type="component" value="Unassembled WGS sequence"/>
</dbReference>
<dbReference type="EMBL" id="JBGEDP010000001">
    <property type="protein sequence ID" value="MEY8016953.1"/>
    <property type="molecule type" value="Genomic_DNA"/>
</dbReference>